<organism evidence="1">
    <name type="scientific">marine sediment metagenome</name>
    <dbReference type="NCBI Taxonomy" id="412755"/>
    <lineage>
        <taxon>unclassified sequences</taxon>
        <taxon>metagenomes</taxon>
        <taxon>ecological metagenomes</taxon>
    </lineage>
</organism>
<name>X1AE52_9ZZZZ</name>
<accession>X1AE52</accession>
<protein>
    <submittedName>
        <fullName evidence="1">Uncharacterized protein</fullName>
    </submittedName>
</protein>
<gene>
    <name evidence="1" type="ORF">S01H4_19700</name>
</gene>
<evidence type="ECO:0000313" key="1">
    <source>
        <dbReference type="EMBL" id="GAG58326.1"/>
    </source>
</evidence>
<dbReference type="AlphaFoldDB" id="X1AE52"/>
<reference evidence="1" key="1">
    <citation type="journal article" date="2014" name="Front. Microbiol.">
        <title>High frequency of phylogenetically diverse reductive dehalogenase-homologous genes in deep subseafloor sedimentary metagenomes.</title>
        <authorList>
            <person name="Kawai M."/>
            <person name="Futagami T."/>
            <person name="Toyoda A."/>
            <person name="Takaki Y."/>
            <person name="Nishi S."/>
            <person name="Hori S."/>
            <person name="Arai W."/>
            <person name="Tsubouchi T."/>
            <person name="Morono Y."/>
            <person name="Uchiyama I."/>
            <person name="Ito T."/>
            <person name="Fujiyama A."/>
            <person name="Inagaki F."/>
            <person name="Takami H."/>
        </authorList>
    </citation>
    <scope>NUCLEOTIDE SEQUENCE</scope>
    <source>
        <strain evidence="1">Expedition CK06-06</strain>
    </source>
</reference>
<sequence>HAAVVANGALFVIGGRSREQVRIDDERLVGGVMESRVTSSRDYLTVREHTVLKNDIWVSRDGLGKKWSLVTIGCRDPQEDILTRTEVWSKESFGTNINAFAGSSSATCTKSADCYGDAICKVVGGSWNKVCVCPMFSVREHHSVSVQYRYFVNEANKTLSETYMYLVGGFTNVR</sequence>
<dbReference type="EMBL" id="BART01008802">
    <property type="protein sequence ID" value="GAG58326.1"/>
    <property type="molecule type" value="Genomic_DNA"/>
</dbReference>
<proteinExistence type="predicted"/>
<feature type="non-terminal residue" evidence="1">
    <location>
        <position position="1"/>
    </location>
</feature>
<comment type="caution">
    <text evidence="1">The sequence shown here is derived from an EMBL/GenBank/DDBJ whole genome shotgun (WGS) entry which is preliminary data.</text>
</comment>